<proteinExistence type="predicted"/>
<keyword evidence="3" id="KW-1185">Reference proteome</keyword>
<evidence type="ECO:0000256" key="1">
    <source>
        <dbReference type="SAM" id="SignalP"/>
    </source>
</evidence>
<feature type="chain" id="PRO_5016432268" description="LTXXQ motif family protein" evidence="1">
    <location>
        <begin position="29"/>
        <end position="175"/>
    </location>
</feature>
<dbReference type="GO" id="GO:0042597">
    <property type="term" value="C:periplasmic space"/>
    <property type="evidence" value="ECO:0007669"/>
    <property type="project" value="InterPro"/>
</dbReference>
<evidence type="ECO:0000313" key="3">
    <source>
        <dbReference type="Proteomes" id="UP000262004"/>
    </source>
</evidence>
<name>A0A2Z6DX18_HYDTE</name>
<dbReference type="Pfam" id="PF07813">
    <property type="entry name" value="LTXXQ"/>
    <property type="match status" value="1"/>
</dbReference>
<organism evidence="2 3">
    <name type="scientific">Hydrogenophilus thermoluteolus</name>
    <name type="common">Pseudomonas hydrogenothermophila</name>
    <dbReference type="NCBI Taxonomy" id="297"/>
    <lineage>
        <taxon>Bacteria</taxon>
        <taxon>Pseudomonadati</taxon>
        <taxon>Pseudomonadota</taxon>
        <taxon>Hydrogenophilia</taxon>
        <taxon>Hydrogenophilales</taxon>
        <taxon>Hydrogenophilaceae</taxon>
        <taxon>Hydrogenophilus</taxon>
    </lineage>
</organism>
<gene>
    <name evidence="2" type="ORF">HPTL_0610</name>
</gene>
<feature type="signal peptide" evidence="1">
    <location>
        <begin position="1"/>
        <end position="28"/>
    </location>
</feature>
<dbReference type="KEGG" id="htl:HPTL_0610"/>
<evidence type="ECO:0008006" key="4">
    <source>
        <dbReference type="Google" id="ProtNLM"/>
    </source>
</evidence>
<reference evidence="2 3" key="1">
    <citation type="submission" date="2018-04" db="EMBL/GenBank/DDBJ databases">
        <title>Complete genome sequence of Hydrogenophilus thermoluteolus TH-1.</title>
        <authorList>
            <person name="Arai H."/>
        </authorList>
    </citation>
    <scope>NUCLEOTIDE SEQUENCE [LARGE SCALE GENOMIC DNA]</scope>
    <source>
        <strain evidence="2 3">TH-1</strain>
    </source>
</reference>
<accession>A0A2Z6DX18</accession>
<protein>
    <recommendedName>
        <fullName evidence="4">LTXXQ motif family protein</fullName>
    </recommendedName>
</protein>
<evidence type="ECO:0000313" key="2">
    <source>
        <dbReference type="EMBL" id="BBD76878.1"/>
    </source>
</evidence>
<dbReference type="AlphaFoldDB" id="A0A2Z6DX18"/>
<keyword evidence="1" id="KW-0732">Signal</keyword>
<dbReference type="InterPro" id="IPR012899">
    <property type="entry name" value="LTXXQ"/>
</dbReference>
<dbReference type="OrthoDB" id="5298564at2"/>
<sequence length="175" mass="20627">MARKQIARTTLTSLLVSGLVATAMTSWARSPMDEMPHGPGMMAPKEMGPRMPADPEAWKERMAERQAAKLDRLEVLLQLTEAQKPAWQAFRKEWQALHEKRFEAHRAKQDAFQETDKVLERLKLRETMLQEMIEDARKERQIVESFYDQLTDAQKRIFDQEFMPKRGEHRKPKHR</sequence>
<dbReference type="Proteomes" id="UP000262004">
    <property type="component" value="Chromosome"/>
</dbReference>
<dbReference type="EMBL" id="AP018558">
    <property type="protein sequence ID" value="BBD76878.1"/>
    <property type="molecule type" value="Genomic_DNA"/>
</dbReference>
<dbReference type="RefSeq" id="WP_119334680.1">
    <property type="nucleotide sequence ID" value="NZ_AP018558.1"/>
</dbReference>